<reference evidence="2" key="1">
    <citation type="journal article" date="2017" name="Nat. Commun.">
        <title>The asparagus genome sheds light on the origin and evolution of a young Y chromosome.</title>
        <authorList>
            <person name="Harkess A."/>
            <person name="Zhou J."/>
            <person name="Xu C."/>
            <person name="Bowers J.E."/>
            <person name="Van der Hulst R."/>
            <person name="Ayyampalayam S."/>
            <person name="Mercati F."/>
            <person name="Riccardi P."/>
            <person name="McKain M.R."/>
            <person name="Kakrana A."/>
            <person name="Tang H."/>
            <person name="Ray J."/>
            <person name="Groenendijk J."/>
            <person name="Arikit S."/>
            <person name="Mathioni S.M."/>
            <person name="Nakano M."/>
            <person name="Shan H."/>
            <person name="Telgmann-Rauber A."/>
            <person name="Kanno A."/>
            <person name="Yue Z."/>
            <person name="Chen H."/>
            <person name="Li W."/>
            <person name="Chen Y."/>
            <person name="Xu X."/>
            <person name="Zhang Y."/>
            <person name="Luo S."/>
            <person name="Chen H."/>
            <person name="Gao J."/>
            <person name="Mao Z."/>
            <person name="Pires J.C."/>
            <person name="Luo M."/>
            <person name="Kudrna D."/>
            <person name="Wing R.A."/>
            <person name="Meyers B.C."/>
            <person name="Yi K."/>
            <person name="Kong H."/>
            <person name="Lavrijsen P."/>
            <person name="Sunseri F."/>
            <person name="Falavigna A."/>
            <person name="Ye Y."/>
            <person name="Leebens-Mack J.H."/>
            <person name="Chen G."/>
        </authorList>
    </citation>
    <scope>NUCLEOTIDE SEQUENCE [LARGE SCALE GENOMIC DNA]</scope>
    <source>
        <strain evidence="2">cv. DH0086</strain>
    </source>
</reference>
<dbReference type="EMBL" id="CM007381">
    <property type="protein sequence ID" value="ONK80675.1"/>
    <property type="molecule type" value="Genomic_DNA"/>
</dbReference>
<dbReference type="Gene3D" id="3.40.50.720">
    <property type="entry name" value="NAD(P)-binding Rossmann-like Domain"/>
    <property type="match status" value="1"/>
</dbReference>
<keyword evidence="2" id="KW-1185">Reference proteome</keyword>
<organism evidence="1 2">
    <name type="scientific">Asparagus officinalis</name>
    <name type="common">Garden asparagus</name>
    <dbReference type="NCBI Taxonomy" id="4686"/>
    <lineage>
        <taxon>Eukaryota</taxon>
        <taxon>Viridiplantae</taxon>
        <taxon>Streptophyta</taxon>
        <taxon>Embryophyta</taxon>
        <taxon>Tracheophyta</taxon>
        <taxon>Spermatophyta</taxon>
        <taxon>Magnoliopsida</taxon>
        <taxon>Liliopsida</taxon>
        <taxon>Asparagales</taxon>
        <taxon>Asparagaceae</taxon>
        <taxon>Asparagoideae</taxon>
        <taxon>Asparagus</taxon>
    </lineage>
</organism>
<name>A0A5P1FQU2_ASPOF</name>
<dbReference type="PANTHER" id="PTHR43238:SF1">
    <property type="entry name" value="GDP-L-FUCOSE SYNTHASE"/>
    <property type="match status" value="1"/>
</dbReference>
<accession>A0A5P1FQU2</accession>
<dbReference type="PANTHER" id="PTHR43238">
    <property type="entry name" value="GDP-L-FUCOSE SYNTHASE"/>
    <property type="match status" value="1"/>
</dbReference>
<proteinExistence type="predicted"/>
<dbReference type="Gramene" id="ONK80675">
    <property type="protein sequence ID" value="ONK80675"/>
    <property type="gene ID" value="A4U43_C01F20490"/>
</dbReference>
<dbReference type="InterPro" id="IPR036291">
    <property type="entry name" value="NAD(P)-bd_dom_sf"/>
</dbReference>
<evidence type="ECO:0000313" key="2">
    <source>
        <dbReference type="Proteomes" id="UP000243459"/>
    </source>
</evidence>
<dbReference type="Gene3D" id="3.90.25.10">
    <property type="entry name" value="UDP-galactose 4-epimerase, domain 1"/>
    <property type="match status" value="1"/>
</dbReference>
<evidence type="ECO:0000313" key="1">
    <source>
        <dbReference type="EMBL" id="ONK80675.1"/>
    </source>
</evidence>
<sequence>MDSRPRWLTRGTSRSRKLELKVWLNPSWPSVRYLLCSLSRELVWDFKELVEMVKEVVRFEGELVWDSSKPDGTKKKVMDSLKLAEMGWSAKIGLREGLEETYRWYLENVVKQQRGVGGGIVQ</sequence>
<protein>
    <recommendedName>
        <fullName evidence="3">NAD(P)-binding domain-containing protein</fullName>
    </recommendedName>
</protein>
<gene>
    <name evidence="1" type="ORF">A4U43_C01F20490</name>
</gene>
<dbReference type="AlphaFoldDB" id="A0A5P1FQU2"/>
<dbReference type="Proteomes" id="UP000243459">
    <property type="component" value="Chromosome 1"/>
</dbReference>
<dbReference type="SUPFAM" id="SSF51735">
    <property type="entry name" value="NAD(P)-binding Rossmann-fold domains"/>
    <property type="match status" value="1"/>
</dbReference>
<evidence type="ECO:0008006" key="3">
    <source>
        <dbReference type="Google" id="ProtNLM"/>
    </source>
</evidence>
<dbReference type="GO" id="GO:0050577">
    <property type="term" value="F:GDP-L-fucose synthase activity"/>
    <property type="evidence" value="ECO:0007669"/>
    <property type="project" value="TreeGrafter"/>
</dbReference>